<dbReference type="SMART" id="SM00389">
    <property type="entry name" value="HOX"/>
    <property type="match status" value="1"/>
</dbReference>
<dbReference type="Proteomes" id="UP000007819">
    <property type="component" value="Chromosome A1"/>
</dbReference>
<dbReference type="GO" id="GO:0006357">
    <property type="term" value="P:regulation of transcription by RNA polymerase II"/>
    <property type="evidence" value="ECO:0007669"/>
    <property type="project" value="TreeGrafter"/>
</dbReference>
<evidence type="ECO:0000256" key="9">
    <source>
        <dbReference type="PROSITE-ProRule" id="PRU00108"/>
    </source>
</evidence>
<evidence type="ECO:0000256" key="3">
    <source>
        <dbReference type="ARBA" id="ARBA00022473"/>
    </source>
</evidence>
<accession>A0A8R1W526</accession>
<organism evidence="12 13">
    <name type="scientific">Acyrthosiphon pisum</name>
    <name type="common">Pea aphid</name>
    <dbReference type="NCBI Taxonomy" id="7029"/>
    <lineage>
        <taxon>Eukaryota</taxon>
        <taxon>Metazoa</taxon>
        <taxon>Ecdysozoa</taxon>
        <taxon>Arthropoda</taxon>
        <taxon>Hexapoda</taxon>
        <taxon>Insecta</taxon>
        <taxon>Pterygota</taxon>
        <taxon>Neoptera</taxon>
        <taxon>Paraneoptera</taxon>
        <taxon>Hemiptera</taxon>
        <taxon>Sternorrhyncha</taxon>
        <taxon>Aphidomorpha</taxon>
        <taxon>Aphidoidea</taxon>
        <taxon>Aphididae</taxon>
        <taxon>Macrosiphini</taxon>
        <taxon>Acyrthosiphon</taxon>
    </lineage>
</organism>
<keyword evidence="13" id="KW-1185">Reference proteome</keyword>
<feature type="DNA-binding region" description="Homeobox" evidence="9">
    <location>
        <begin position="7"/>
        <end position="66"/>
    </location>
</feature>
<evidence type="ECO:0000256" key="5">
    <source>
        <dbReference type="ARBA" id="ARBA00023015"/>
    </source>
</evidence>
<keyword evidence="9 10" id="KW-0238">DNA-binding</keyword>
<name>A0A8R1W526_ACYPI</name>
<reference evidence="12" key="2">
    <citation type="submission" date="2022-06" db="UniProtKB">
        <authorList>
            <consortium name="EnsemblMetazoa"/>
        </authorList>
    </citation>
    <scope>IDENTIFICATION</scope>
</reference>
<dbReference type="InterPro" id="IPR039162">
    <property type="entry name" value="HOPX"/>
</dbReference>
<keyword evidence="6 9" id="KW-0371">Homeobox</keyword>
<protein>
    <recommendedName>
        <fullName evidence="2">Homeodomain-only protein</fullName>
    </recommendedName>
</protein>
<keyword evidence="8 9" id="KW-0539">Nucleus</keyword>
<dbReference type="InterPro" id="IPR001356">
    <property type="entry name" value="HD"/>
</dbReference>
<evidence type="ECO:0000256" key="6">
    <source>
        <dbReference type="ARBA" id="ARBA00023155"/>
    </source>
</evidence>
<dbReference type="Gene3D" id="1.10.10.60">
    <property type="entry name" value="Homeodomain-like"/>
    <property type="match status" value="1"/>
</dbReference>
<dbReference type="GO" id="GO:0005634">
    <property type="term" value="C:nucleus"/>
    <property type="evidence" value="ECO:0007669"/>
    <property type="project" value="UniProtKB-SubCell"/>
</dbReference>
<dbReference type="GeneID" id="100570516"/>
<reference evidence="13" key="1">
    <citation type="submission" date="2010-06" db="EMBL/GenBank/DDBJ databases">
        <authorList>
            <person name="Jiang H."/>
            <person name="Abraham K."/>
            <person name="Ali S."/>
            <person name="Alsbrooks S.L."/>
            <person name="Anim B.N."/>
            <person name="Anosike U.S."/>
            <person name="Attaway T."/>
            <person name="Bandaranaike D.P."/>
            <person name="Battles P.K."/>
            <person name="Bell S.N."/>
            <person name="Bell A.V."/>
            <person name="Beltran B."/>
            <person name="Bickham C."/>
            <person name="Bustamante Y."/>
            <person name="Caleb T."/>
            <person name="Canada A."/>
            <person name="Cardenas V."/>
            <person name="Carter K."/>
            <person name="Chacko J."/>
            <person name="Chandrabose M.N."/>
            <person name="Chavez D."/>
            <person name="Chavez A."/>
            <person name="Chen L."/>
            <person name="Chu H.-S."/>
            <person name="Claassen K.J."/>
            <person name="Cockrell R."/>
            <person name="Collins M."/>
            <person name="Cooper J.A."/>
            <person name="Cree A."/>
            <person name="Curry S.M."/>
            <person name="Da Y."/>
            <person name="Dao M.D."/>
            <person name="Das B."/>
            <person name="Davila M.-L."/>
            <person name="Davy-Carroll L."/>
            <person name="Denson S."/>
            <person name="Dinh H."/>
            <person name="Ebong V.E."/>
            <person name="Edwards J.R."/>
            <person name="Egan A."/>
            <person name="El-Daye J."/>
            <person name="Escobedo L."/>
            <person name="Fernandez S."/>
            <person name="Fernando P.R."/>
            <person name="Flagg N."/>
            <person name="Forbes L.D."/>
            <person name="Fowler R.G."/>
            <person name="Fu Q."/>
            <person name="Gabisi R.A."/>
            <person name="Ganer J."/>
            <person name="Garbino Pronczuk A."/>
            <person name="Garcia R.M."/>
            <person name="Garner T."/>
            <person name="Garrett T.E."/>
            <person name="Gonzalez D.A."/>
            <person name="Hamid H."/>
            <person name="Hawkins E.S."/>
            <person name="Hirani K."/>
            <person name="Hogues M.E."/>
            <person name="Hollins B."/>
            <person name="Hsiao C.-H."/>
            <person name="Jabil R."/>
            <person name="James M.L."/>
            <person name="Jhangiani S.N."/>
            <person name="Johnson B."/>
            <person name="Johnson Q."/>
            <person name="Joshi V."/>
            <person name="Kalu J.B."/>
            <person name="Kam C."/>
            <person name="Kashfia A."/>
            <person name="Keebler J."/>
            <person name="Kisamo H."/>
            <person name="Kovar C.L."/>
            <person name="Lago L.A."/>
            <person name="Lai C.-Y."/>
            <person name="Laidlaw J."/>
            <person name="Lara F."/>
            <person name="Le T.-K."/>
            <person name="Lee S.L."/>
            <person name="Legall F.H."/>
            <person name="Lemon S.J."/>
            <person name="Lewis L.R."/>
            <person name="Li B."/>
            <person name="Liu Y."/>
            <person name="Liu Y.-S."/>
            <person name="Lopez J."/>
            <person name="Lozado R.J."/>
            <person name="Lu J."/>
            <person name="Madu R.C."/>
            <person name="Maheshwari M."/>
            <person name="Maheshwari R."/>
            <person name="Malloy K."/>
            <person name="Martinez E."/>
            <person name="Mathew T."/>
            <person name="Mercado I.C."/>
            <person name="Mercado C."/>
            <person name="Meyer B."/>
            <person name="Montgomery K."/>
            <person name="Morgan M.B."/>
            <person name="Munidasa M."/>
            <person name="Nazareth L.V."/>
            <person name="Nelson J."/>
            <person name="Ng B.M."/>
            <person name="Nguyen N.B."/>
            <person name="Nguyen P.Q."/>
            <person name="Nguyen T."/>
            <person name="Obregon M."/>
            <person name="Okwuonu G.O."/>
            <person name="Onwere C.G."/>
            <person name="Orozco G."/>
            <person name="Parra A."/>
            <person name="Patel S."/>
            <person name="Patil S."/>
            <person name="Perez A."/>
            <person name="Perez Y."/>
            <person name="Pham C."/>
            <person name="Primus E.L."/>
            <person name="Pu L.-L."/>
            <person name="Puazo M."/>
            <person name="Qin X."/>
            <person name="Quiroz J.B."/>
            <person name="Reese J."/>
            <person name="Richards S."/>
            <person name="Rives C.M."/>
            <person name="Robberts R."/>
            <person name="Ruiz S.J."/>
            <person name="Ruiz M.J."/>
            <person name="Santibanez J."/>
            <person name="Schneider B.W."/>
            <person name="Sisson I."/>
            <person name="Smith M."/>
            <person name="Sodergren E."/>
            <person name="Song X.-Z."/>
            <person name="Song B.B."/>
            <person name="Summersgill H."/>
            <person name="Thelus R."/>
            <person name="Thornton R.D."/>
            <person name="Trejos Z.Y."/>
            <person name="Usmani K."/>
            <person name="Vattathil S."/>
            <person name="Villasana D."/>
            <person name="Walker D.L."/>
            <person name="Wang S."/>
            <person name="Wang K."/>
            <person name="White C.S."/>
            <person name="Williams A.C."/>
            <person name="Williamson J."/>
            <person name="Wilson K."/>
            <person name="Woghiren I.O."/>
            <person name="Woodworth J.R."/>
            <person name="Worley K.C."/>
            <person name="Wright R.A."/>
            <person name="Wu W."/>
            <person name="Young L."/>
            <person name="Zhang L."/>
            <person name="Zhang J."/>
            <person name="Zhu Y."/>
            <person name="Muzny D.M."/>
            <person name="Weinstock G."/>
            <person name="Gibbs R.A."/>
        </authorList>
    </citation>
    <scope>NUCLEOTIDE SEQUENCE [LARGE SCALE GENOMIC DNA]</scope>
    <source>
        <strain evidence="13">LSR1</strain>
    </source>
</reference>
<dbReference type="PANTHER" id="PTHR21408:SF1">
    <property type="entry name" value="HOMEODOMAIN-ONLY PROTEIN"/>
    <property type="match status" value="1"/>
</dbReference>
<dbReference type="InterPro" id="IPR009057">
    <property type="entry name" value="Homeodomain-like_sf"/>
</dbReference>
<evidence type="ECO:0000313" key="13">
    <source>
        <dbReference type="Proteomes" id="UP000007819"/>
    </source>
</evidence>
<evidence type="ECO:0000256" key="10">
    <source>
        <dbReference type="RuleBase" id="RU000682"/>
    </source>
</evidence>
<dbReference type="KEGG" id="api:100570516"/>
<dbReference type="CDD" id="cd00086">
    <property type="entry name" value="homeodomain"/>
    <property type="match status" value="1"/>
</dbReference>
<dbReference type="SUPFAM" id="SSF46689">
    <property type="entry name" value="Homeodomain-like"/>
    <property type="match status" value="1"/>
</dbReference>
<evidence type="ECO:0000256" key="1">
    <source>
        <dbReference type="ARBA" id="ARBA00004123"/>
    </source>
</evidence>
<dbReference type="PROSITE" id="PS50071">
    <property type="entry name" value="HOMEOBOX_2"/>
    <property type="match status" value="1"/>
</dbReference>
<evidence type="ECO:0000313" key="12">
    <source>
        <dbReference type="EnsemblMetazoa" id="XP_003241687.1"/>
    </source>
</evidence>
<evidence type="ECO:0000256" key="2">
    <source>
        <dbReference type="ARBA" id="ARBA00021327"/>
    </source>
</evidence>
<evidence type="ECO:0000256" key="8">
    <source>
        <dbReference type="ARBA" id="ARBA00023242"/>
    </source>
</evidence>
<proteinExistence type="predicted"/>
<feature type="domain" description="Homeobox" evidence="11">
    <location>
        <begin position="5"/>
        <end position="65"/>
    </location>
</feature>
<keyword evidence="7" id="KW-0804">Transcription</keyword>
<dbReference type="GO" id="GO:0003677">
    <property type="term" value="F:DNA binding"/>
    <property type="evidence" value="ECO:0007669"/>
    <property type="project" value="UniProtKB-UniRule"/>
</dbReference>
<dbReference type="RefSeq" id="XP_003241687.1">
    <property type="nucleotide sequence ID" value="XM_003241639.3"/>
</dbReference>
<dbReference type="EnsemblMetazoa" id="XM_003241639.4">
    <property type="protein sequence ID" value="XP_003241687.1"/>
    <property type="gene ID" value="LOC100570516"/>
</dbReference>
<keyword evidence="4" id="KW-0678">Repressor</keyword>
<evidence type="ECO:0000256" key="4">
    <source>
        <dbReference type="ARBA" id="ARBA00022491"/>
    </source>
</evidence>
<evidence type="ECO:0000256" key="7">
    <source>
        <dbReference type="ARBA" id="ARBA00023163"/>
    </source>
</evidence>
<dbReference type="AlphaFoldDB" id="A0A8R1W526"/>
<evidence type="ECO:0000259" key="11">
    <source>
        <dbReference type="PROSITE" id="PS50071"/>
    </source>
</evidence>
<keyword evidence="3" id="KW-0217">Developmental protein</keyword>
<comment type="subcellular location">
    <subcellularLocation>
        <location evidence="1 9 10">Nucleus</location>
    </subcellularLocation>
</comment>
<dbReference type="OrthoDB" id="6159439at2759"/>
<dbReference type="Pfam" id="PF00046">
    <property type="entry name" value="Homeodomain"/>
    <property type="match status" value="1"/>
</dbReference>
<keyword evidence="5" id="KW-0805">Transcription regulation</keyword>
<dbReference type="GO" id="GO:0030154">
    <property type="term" value="P:cell differentiation"/>
    <property type="evidence" value="ECO:0007669"/>
    <property type="project" value="InterPro"/>
</dbReference>
<dbReference type="PANTHER" id="PTHR21408">
    <property type="entry name" value="HOMEODOMAIN-ONLY PROTEIN"/>
    <property type="match status" value="1"/>
</dbReference>
<sequence length="75" mass="8529">MDFSNKAANNNIPLSDEVLEVLESQFNKVKTLHSTDLEIIAAELGVRDNDVKMWYTNRLAAWRRSQGLSDCFGQL</sequence>